<proteinExistence type="predicted"/>
<organism evidence="2 3">
    <name type="scientific">Zalerion maritima</name>
    <dbReference type="NCBI Taxonomy" id="339359"/>
    <lineage>
        <taxon>Eukaryota</taxon>
        <taxon>Fungi</taxon>
        <taxon>Dikarya</taxon>
        <taxon>Ascomycota</taxon>
        <taxon>Pezizomycotina</taxon>
        <taxon>Sordariomycetes</taxon>
        <taxon>Lulworthiomycetidae</taxon>
        <taxon>Lulworthiales</taxon>
        <taxon>Lulworthiaceae</taxon>
        <taxon>Zalerion</taxon>
    </lineage>
</organism>
<feature type="compositionally biased region" description="Low complexity" evidence="1">
    <location>
        <begin position="53"/>
        <end position="62"/>
    </location>
</feature>
<gene>
    <name evidence="2" type="ORF">MKZ38_007179</name>
</gene>
<name>A0AAD5WN34_9PEZI</name>
<accession>A0AAD5WN34</accession>
<feature type="region of interest" description="Disordered" evidence="1">
    <location>
        <begin position="147"/>
        <end position="173"/>
    </location>
</feature>
<comment type="caution">
    <text evidence="2">The sequence shown here is derived from an EMBL/GenBank/DDBJ whole genome shotgun (WGS) entry which is preliminary data.</text>
</comment>
<feature type="compositionally biased region" description="Low complexity" evidence="1">
    <location>
        <begin position="160"/>
        <end position="172"/>
    </location>
</feature>
<keyword evidence="3" id="KW-1185">Reference proteome</keyword>
<protein>
    <submittedName>
        <fullName evidence="2">Uncharacterized protein</fullName>
    </submittedName>
</protein>
<sequence length="352" mass="38216">MQILGYQPPPKADLCRATPPTSPPVDQKPMSKTGLTPGLTEVPVAESSSRVASSNTDNTYTNSNESRYSVTVVQSLLDKIRIKLLPRRQIPIDEEEEKDIARGKPPPEARYYINDRDVRAIIEFVLSQTGESSAPSSRISAECSTAASRVSPGTMGDIVTPPSSTFSSPCSPDGGDVVRRLRELTTPMIPLAGSSSAKPQLATNQPPIAASSRVMSPTVPEPILEIDQPYTDQGNGKAPVRPSDSDIWNLCLARPVATTPSCRTKPAPPTLRTSPVRAATTLQAVQDHAFGSWADRRNSVVSRSDLSVYSCGGESSTGGFTSFPKLRRRRSSDWLTPLELMDRQYHRPEDEK</sequence>
<dbReference type="EMBL" id="JAKWBI020000450">
    <property type="protein sequence ID" value="KAJ2894861.1"/>
    <property type="molecule type" value="Genomic_DNA"/>
</dbReference>
<reference evidence="2" key="1">
    <citation type="submission" date="2022-07" db="EMBL/GenBank/DDBJ databases">
        <title>Draft genome sequence of Zalerion maritima ATCC 34329, a (micro)plastics degrading marine fungus.</title>
        <authorList>
            <person name="Paco A."/>
            <person name="Goncalves M.F.M."/>
            <person name="Rocha-Santos T.A.P."/>
            <person name="Alves A."/>
        </authorList>
    </citation>
    <scope>NUCLEOTIDE SEQUENCE</scope>
    <source>
        <strain evidence="2">ATCC 34329</strain>
    </source>
</reference>
<evidence type="ECO:0000313" key="3">
    <source>
        <dbReference type="Proteomes" id="UP001201980"/>
    </source>
</evidence>
<evidence type="ECO:0000313" key="2">
    <source>
        <dbReference type="EMBL" id="KAJ2894861.1"/>
    </source>
</evidence>
<dbReference type="AlphaFoldDB" id="A0AAD5WN34"/>
<feature type="region of interest" description="Disordered" evidence="1">
    <location>
        <begin position="1"/>
        <end position="62"/>
    </location>
</feature>
<dbReference type="Proteomes" id="UP001201980">
    <property type="component" value="Unassembled WGS sequence"/>
</dbReference>
<evidence type="ECO:0000256" key="1">
    <source>
        <dbReference type="SAM" id="MobiDB-lite"/>
    </source>
</evidence>